<evidence type="ECO:0000256" key="4">
    <source>
        <dbReference type="PROSITE-ProRule" id="PRU00182"/>
    </source>
</evidence>
<dbReference type="InterPro" id="IPR036986">
    <property type="entry name" value="S4_RNA-bd_sf"/>
</dbReference>
<dbReference type="SUPFAM" id="SSF55174">
    <property type="entry name" value="Alpha-L RNA-binding motif"/>
    <property type="match status" value="1"/>
</dbReference>
<evidence type="ECO:0000256" key="3">
    <source>
        <dbReference type="ARBA" id="ARBA00023125"/>
    </source>
</evidence>
<feature type="domain" description="RNA-binding S4" evidence="6">
    <location>
        <begin position="12"/>
        <end position="75"/>
    </location>
</feature>
<keyword evidence="3" id="KW-0238">DNA-binding</keyword>
<comment type="caution">
    <text evidence="7">The sequence shown here is derived from an EMBL/GenBank/DDBJ whole genome shotgun (WGS) entry which is preliminary data.</text>
</comment>
<dbReference type="Proteomes" id="UP001246372">
    <property type="component" value="Unassembled WGS sequence"/>
</dbReference>
<dbReference type="RefSeq" id="WP_315648816.1">
    <property type="nucleotide sequence ID" value="NZ_JAVXZY010000001.1"/>
</dbReference>
<dbReference type="Pfam" id="PF01479">
    <property type="entry name" value="S4"/>
    <property type="match status" value="1"/>
</dbReference>
<comment type="similarity">
    <text evidence="1">Belongs to the HSP15 family.</text>
</comment>
<dbReference type="Gene3D" id="3.10.290.10">
    <property type="entry name" value="RNA-binding S4 domain"/>
    <property type="match status" value="1"/>
</dbReference>
<reference evidence="7" key="1">
    <citation type="submission" date="2023-09" db="EMBL/GenBank/DDBJ databases">
        <title>Paucibacter sp. APW11 Genome sequencing and assembly.</title>
        <authorList>
            <person name="Kim I."/>
        </authorList>
    </citation>
    <scope>NUCLEOTIDE SEQUENCE</scope>
    <source>
        <strain evidence="7">APW11</strain>
    </source>
</reference>
<feature type="compositionally biased region" description="Basic and acidic residues" evidence="5">
    <location>
        <begin position="121"/>
        <end position="133"/>
    </location>
</feature>
<evidence type="ECO:0000313" key="8">
    <source>
        <dbReference type="Proteomes" id="UP001246372"/>
    </source>
</evidence>
<sequence length="139" mass="15691">MSKPADLAERGLRLDKWLWAARFYKTRSIAAEEIGKGRVSVNGQPAKASRELKLGDCLRFRQGVIEREVIVRGLSHVRGPAPQAQALYEETADSIAARERAAEARRLAPEPAQSITQGRPTKQDRRRLSDWDRWSAQLD</sequence>
<feature type="region of interest" description="Disordered" evidence="5">
    <location>
        <begin position="101"/>
        <end position="139"/>
    </location>
</feature>
<dbReference type="EMBL" id="JAVXZY010000001">
    <property type="protein sequence ID" value="MDT8998470.1"/>
    <property type="molecule type" value="Genomic_DNA"/>
</dbReference>
<dbReference type="PIRSF" id="PIRSF016821">
    <property type="entry name" value="HSP15"/>
    <property type="match status" value="1"/>
</dbReference>
<organism evidence="7 8">
    <name type="scientific">Roseateles aquae</name>
    <dbReference type="NCBI Taxonomy" id="3077235"/>
    <lineage>
        <taxon>Bacteria</taxon>
        <taxon>Pseudomonadati</taxon>
        <taxon>Pseudomonadota</taxon>
        <taxon>Betaproteobacteria</taxon>
        <taxon>Burkholderiales</taxon>
        <taxon>Sphaerotilaceae</taxon>
        <taxon>Roseateles</taxon>
    </lineage>
</organism>
<dbReference type="PROSITE" id="PS50889">
    <property type="entry name" value="S4"/>
    <property type="match status" value="1"/>
</dbReference>
<dbReference type="CDD" id="cd00165">
    <property type="entry name" value="S4"/>
    <property type="match status" value="1"/>
</dbReference>
<protein>
    <submittedName>
        <fullName evidence="7">RNA-binding S4 domain-containing protein</fullName>
    </submittedName>
</protein>
<gene>
    <name evidence="7" type="ORF">RQP53_04180</name>
</gene>
<evidence type="ECO:0000256" key="5">
    <source>
        <dbReference type="SAM" id="MobiDB-lite"/>
    </source>
</evidence>
<evidence type="ECO:0000313" key="7">
    <source>
        <dbReference type="EMBL" id="MDT8998470.1"/>
    </source>
</evidence>
<evidence type="ECO:0000256" key="1">
    <source>
        <dbReference type="ARBA" id="ARBA00008396"/>
    </source>
</evidence>
<dbReference type="InterPro" id="IPR025708">
    <property type="entry name" value="HSP15"/>
</dbReference>
<dbReference type="InterPro" id="IPR002942">
    <property type="entry name" value="S4_RNA-bd"/>
</dbReference>
<keyword evidence="2 4" id="KW-0694">RNA-binding</keyword>
<accession>A0ABU3P7E5</accession>
<proteinExistence type="inferred from homology"/>
<dbReference type="SMART" id="SM00363">
    <property type="entry name" value="S4"/>
    <property type="match status" value="1"/>
</dbReference>
<evidence type="ECO:0000259" key="6">
    <source>
        <dbReference type="SMART" id="SM00363"/>
    </source>
</evidence>
<evidence type="ECO:0000256" key="2">
    <source>
        <dbReference type="ARBA" id="ARBA00022884"/>
    </source>
</evidence>
<name>A0ABU3P7E5_9BURK</name>
<keyword evidence="8" id="KW-1185">Reference proteome</keyword>